<protein>
    <submittedName>
        <fullName evidence="12">Cytochrome P450</fullName>
    </submittedName>
</protein>
<evidence type="ECO:0000256" key="11">
    <source>
        <dbReference type="SAM" id="SignalP"/>
    </source>
</evidence>
<dbReference type="PANTHER" id="PTHR46300">
    <property type="entry name" value="P450, PUTATIVE (EUROFUNG)-RELATED-RELATED"/>
    <property type="match status" value="1"/>
</dbReference>
<feature type="chain" id="PRO_5005201465" evidence="11">
    <location>
        <begin position="26"/>
        <end position="526"/>
    </location>
</feature>
<reference evidence="12 13" key="1">
    <citation type="submission" date="2015-04" db="EMBL/GenBank/DDBJ databases">
        <title>Complete genome sequence of Schizopora paradoxa KUC8140, a cosmopolitan wood degrader in East Asia.</title>
        <authorList>
            <consortium name="DOE Joint Genome Institute"/>
            <person name="Min B."/>
            <person name="Park H."/>
            <person name="Jang Y."/>
            <person name="Kim J.-J."/>
            <person name="Kim K.H."/>
            <person name="Pangilinan J."/>
            <person name="Lipzen A."/>
            <person name="Riley R."/>
            <person name="Grigoriev I.V."/>
            <person name="Spatafora J.W."/>
            <person name="Choi I.-G."/>
        </authorList>
    </citation>
    <scope>NUCLEOTIDE SEQUENCE [LARGE SCALE GENOMIC DNA]</scope>
    <source>
        <strain evidence="12 13">KUC8140</strain>
    </source>
</reference>
<keyword evidence="6 10" id="KW-0560">Oxidoreductase</keyword>
<dbReference type="GO" id="GO:0005506">
    <property type="term" value="F:iron ion binding"/>
    <property type="evidence" value="ECO:0007669"/>
    <property type="project" value="InterPro"/>
</dbReference>
<dbReference type="InterPro" id="IPR050364">
    <property type="entry name" value="Cytochrome_P450_fung"/>
</dbReference>
<dbReference type="PANTHER" id="PTHR46300:SF7">
    <property type="entry name" value="P450, PUTATIVE (EUROFUNG)-RELATED"/>
    <property type="match status" value="1"/>
</dbReference>
<dbReference type="CDD" id="cd11065">
    <property type="entry name" value="CYP64-like"/>
    <property type="match status" value="1"/>
</dbReference>
<evidence type="ECO:0000313" key="13">
    <source>
        <dbReference type="Proteomes" id="UP000053477"/>
    </source>
</evidence>
<dbReference type="EMBL" id="KQ086218">
    <property type="protein sequence ID" value="KLO06300.1"/>
    <property type="molecule type" value="Genomic_DNA"/>
</dbReference>
<comment type="cofactor">
    <cofactor evidence="1 9">
        <name>heme</name>
        <dbReference type="ChEBI" id="CHEBI:30413"/>
    </cofactor>
</comment>
<dbReference type="AlphaFoldDB" id="A0A0H2R3D6"/>
<dbReference type="STRING" id="27342.A0A0H2R3D6"/>
<dbReference type="PRINTS" id="PR00385">
    <property type="entry name" value="P450"/>
</dbReference>
<evidence type="ECO:0000256" key="8">
    <source>
        <dbReference type="ARBA" id="ARBA00023033"/>
    </source>
</evidence>
<dbReference type="GO" id="GO:0016705">
    <property type="term" value="F:oxidoreductase activity, acting on paired donors, with incorporation or reduction of molecular oxygen"/>
    <property type="evidence" value="ECO:0007669"/>
    <property type="project" value="InterPro"/>
</dbReference>
<evidence type="ECO:0000256" key="5">
    <source>
        <dbReference type="ARBA" id="ARBA00022723"/>
    </source>
</evidence>
<dbReference type="InterPro" id="IPR001128">
    <property type="entry name" value="Cyt_P450"/>
</dbReference>
<keyword evidence="8 10" id="KW-0503">Monooxygenase</keyword>
<keyword evidence="13" id="KW-1185">Reference proteome</keyword>
<feature type="signal peptide" evidence="11">
    <location>
        <begin position="1"/>
        <end position="25"/>
    </location>
</feature>
<dbReference type="Gene3D" id="1.10.630.10">
    <property type="entry name" value="Cytochrome P450"/>
    <property type="match status" value="1"/>
</dbReference>
<dbReference type="SUPFAM" id="SSF48264">
    <property type="entry name" value="Cytochrome P450"/>
    <property type="match status" value="1"/>
</dbReference>
<dbReference type="PROSITE" id="PS00086">
    <property type="entry name" value="CYTOCHROME_P450"/>
    <property type="match status" value="1"/>
</dbReference>
<dbReference type="GO" id="GO:0004497">
    <property type="term" value="F:monooxygenase activity"/>
    <property type="evidence" value="ECO:0007669"/>
    <property type="project" value="UniProtKB-KW"/>
</dbReference>
<gene>
    <name evidence="12" type="ORF">SCHPADRAFT_693801</name>
</gene>
<evidence type="ECO:0000256" key="4">
    <source>
        <dbReference type="ARBA" id="ARBA00022617"/>
    </source>
</evidence>
<feature type="binding site" description="axial binding residue" evidence="9">
    <location>
        <position position="435"/>
    </location>
    <ligand>
        <name>heme</name>
        <dbReference type="ChEBI" id="CHEBI:30413"/>
    </ligand>
    <ligandPart>
        <name>Fe</name>
        <dbReference type="ChEBI" id="CHEBI:18248"/>
    </ligandPart>
</feature>
<evidence type="ECO:0000256" key="6">
    <source>
        <dbReference type="ARBA" id="ARBA00023002"/>
    </source>
</evidence>
<evidence type="ECO:0000256" key="1">
    <source>
        <dbReference type="ARBA" id="ARBA00001971"/>
    </source>
</evidence>
<evidence type="ECO:0000256" key="3">
    <source>
        <dbReference type="ARBA" id="ARBA00010617"/>
    </source>
</evidence>
<dbReference type="InterPro" id="IPR017972">
    <property type="entry name" value="Cyt_P450_CS"/>
</dbReference>
<dbReference type="Proteomes" id="UP000053477">
    <property type="component" value="Unassembled WGS sequence"/>
</dbReference>
<dbReference type="InterPro" id="IPR036396">
    <property type="entry name" value="Cyt_P450_sf"/>
</dbReference>
<organism evidence="12 13">
    <name type="scientific">Schizopora paradoxa</name>
    <dbReference type="NCBI Taxonomy" id="27342"/>
    <lineage>
        <taxon>Eukaryota</taxon>
        <taxon>Fungi</taxon>
        <taxon>Dikarya</taxon>
        <taxon>Basidiomycota</taxon>
        <taxon>Agaricomycotina</taxon>
        <taxon>Agaricomycetes</taxon>
        <taxon>Hymenochaetales</taxon>
        <taxon>Schizoporaceae</taxon>
        <taxon>Schizopora</taxon>
    </lineage>
</organism>
<dbReference type="InParanoid" id="A0A0H2R3D6"/>
<keyword evidence="5 9" id="KW-0479">Metal-binding</keyword>
<dbReference type="OrthoDB" id="2789670at2759"/>
<comment type="pathway">
    <text evidence="2">Secondary metabolite biosynthesis.</text>
</comment>
<keyword evidence="7 9" id="KW-0408">Iron</keyword>
<evidence type="ECO:0000256" key="9">
    <source>
        <dbReference type="PIRSR" id="PIRSR602401-1"/>
    </source>
</evidence>
<evidence type="ECO:0000256" key="10">
    <source>
        <dbReference type="RuleBase" id="RU000461"/>
    </source>
</evidence>
<keyword evidence="4 9" id="KW-0349">Heme</keyword>
<sequence>MTIQNILLGGLILFVLKQIVERTYSKQIRLPPGPKRKPLIGNLLDLPKGEFDWIHWLRHKDLYGPISSVTVFGQHIVILNDVKLAVDLLDKNSSVFSDRPALVFCGEMCGWNRSLAMMHYGPQHKAIRKIVHQFMGSGDAISRHHPLLEVESRRFLLRTLKNPGNVTDHIRTLTGAVILKLAHGYTIEPEKPDPLVKLGDDTLFEFSLSAQAGTWLVDLLPFLQYLPDWFPGTGFKHIAKKFRSNSDEMAELPHAFVKKQMKSGQYYPSLTSSLLEESSADDDEYENNVKWSAVAVYGGGADTTVSANCSFYLAMALYPEVQRRAQEEIDRVVGTDRLPTYQDRKNLPYVDALIKETLRWHPVLPLGLPHASSEDSVVDGYTIPKGTIMLANIWQFTHDPARYHEPAKFNPERFLGKNPEPDSYDNAFGFGRRICPGKELADAILFVSIAQSLAAFNIGKAIDANGNEITPAEDYTNGIISRPNDFECSIKPRSDKVASLIKAVEDEHPFEPSNSADLLELDWKAT</sequence>
<dbReference type="GO" id="GO:0020037">
    <property type="term" value="F:heme binding"/>
    <property type="evidence" value="ECO:0007669"/>
    <property type="project" value="InterPro"/>
</dbReference>
<dbReference type="PRINTS" id="PR00463">
    <property type="entry name" value="EP450I"/>
</dbReference>
<evidence type="ECO:0000256" key="7">
    <source>
        <dbReference type="ARBA" id="ARBA00023004"/>
    </source>
</evidence>
<dbReference type="InterPro" id="IPR002401">
    <property type="entry name" value="Cyt_P450_E_grp-I"/>
</dbReference>
<keyword evidence="11" id="KW-0732">Signal</keyword>
<accession>A0A0H2R3D6</accession>
<evidence type="ECO:0000256" key="2">
    <source>
        <dbReference type="ARBA" id="ARBA00005179"/>
    </source>
</evidence>
<proteinExistence type="inferred from homology"/>
<comment type="similarity">
    <text evidence="3 10">Belongs to the cytochrome P450 family.</text>
</comment>
<evidence type="ECO:0000313" key="12">
    <source>
        <dbReference type="EMBL" id="KLO06300.1"/>
    </source>
</evidence>
<name>A0A0H2R3D6_9AGAM</name>
<dbReference type="Pfam" id="PF00067">
    <property type="entry name" value="p450"/>
    <property type="match status" value="1"/>
</dbReference>